<dbReference type="CDD" id="cd07153">
    <property type="entry name" value="Fur_like"/>
    <property type="match status" value="1"/>
</dbReference>
<evidence type="ECO:0000256" key="8">
    <source>
        <dbReference type="PIRSR" id="PIRSR602481-2"/>
    </source>
</evidence>
<dbReference type="GO" id="GO:0003700">
    <property type="term" value="F:DNA-binding transcription factor activity"/>
    <property type="evidence" value="ECO:0007669"/>
    <property type="project" value="InterPro"/>
</dbReference>
<keyword evidence="8" id="KW-0408">Iron</keyword>
<proteinExistence type="inferred from homology"/>
<dbReference type="PANTHER" id="PTHR33202:SF7">
    <property type="entry name" value="FERRIC UPTAKE REGULATION PROTEIN"/>
    <property type="match status" value="1"/>
</dbReference>
<comment type="cofactor">
    <cofactor evidence="8">
        <name>Mn(2+)</name>
        <dbReference type="ChEBI" id="CHEBI:29035"/>
    </cofactor>
    <cofactor evidence="8">
        <name>Fe(2+)</name>
        <dbReference type="ChEBI" id="CHEBI:29033"/>
    </cofactor>
    <text evidence="8">Binds 1 Mn(2+) or Fe(2+) ion per subunit.</text>
</comment>
<dbReference type="InterPro" id="IPR002481">
    <property type="entry name" value="FUR"/>
</dbReference>
<dbReference type="SUPFAM" id="SSF46785">
    <property type="entry name" value="Winged helix' DNA-binding domain"/>
    <property type="match status" value="1"/>
</dbReference>
<dbReference type="InterPro" id="IPR036388">
    <property type="entry name" value="WH-like_DNA-bd_sf"/>
</dbReference>
<evidence type="ECO:0000256" key="6">
    <source>
        <dbReference type="ARBA" id="ARBA00023163"/>
    </source>
</evidence>
<evidence type="ECO:0008006" key="11">
    <source>
        <dbReference type="Google" id="ProtNLM"/>
    </source>
</evidence>
<keyword evidence="7" id="KW-0479">Metal-binding</keyword>
<keyword evidence="5" id="KW-0238">DNA-binding</keyword>
<dbReference type="PANTHER" id="PTHR33202">
    <property type="entry name" value="ZINC UPTAKE REGULATION PROTEIN"/>
    <property type="match status" value="1"/>
</dbReference>
<name>A0A1F6ABS9_9BACT</name>
<evidence type="ECO:0000313" key="9">
    <source>
        <dbReference type="EMBL" id="OGG21787.1"/>
    </source>
</evidence>
<dbReference type="GO" id="GO:0000976">
    <property type="term" value="F:transcription cis-regulatory region binding"/>
    <property type="evidence" value="ECO:0007669"/>
    <property type="project" value="TreeGrafter"/>
</dbReference>
<feature type="binding site" evidence="7">
    <location>
        <position position="146"/>
    </location>
    <ligand>
        <name>Zn(2+)</name>
        <dbReference type="ChEBI" id="CHEBI:29105"/>
    </ligand>
</feature>
<dbReference type="InterPro" id="IPR043135">
    <property type="entry name" value="Fur_C"/>
</dbReference>
<evidence type="ECO:0000256" key="2">
    <source>
        <dbReference type="ARBA" id="ARBA00022491"/>
    </source>
</evidence>
<evidence type="ECO:0000256" key="3">
    <source>
        <dbReference type="ARBA" id="ARBA00022833"/>
    </source>
</evidence>
<evidence type="ECO:0000256" key="4">
    <source>
        <dbReference type="ARBA" id="ARBA00023015"/>
    </source>
</evidence>
<dbReference type="GO" id="GO:1900376">
    <property type="term" value="P:regulation of secondary metabolite biosynthetic process"/>
    <property type="evidence" value="ECO:0007669"/>
    <property type="project" value="TreeGrafter"/>
</dbReference>
<feature type="binding site" evidence="8">
    <location>
        <position position="96"/>
    </location>
    <ligand>
        <name>Fe cation</name>
        <dbReference type="ChEBI" id="CHEBI:24875"/>
    </ligand>
</feature>
<keyword evidence="6" id="KW-0804">Transcription</keyword>
<protein>
    <recommendedName>
        <fullName evidence="11">Transcriptional repressor</fullName>
    </recommendedName>
</protein>
<sequence>MLHYYIEMNISVSIYDKLKSYGFKLTRGRKLIINFFIDRNQPVSAMEIMDFLHKRKINLHKTTIYRQLEFLLELNIIRQLQFADRKKMYEIRTSDHHHHLVCKNCQKTEKVASAALETEIQTMEKDILAGSDFKNIRHSLEFFGLCRQCQ</sequence>
<dbReference type="AlphaFoldDB" id="A0A1F6ABS9"/>
<reference evidence="9 10" key="1">
    <citation type="journal article" date="2016" name="Nat. Commun.">
        <title>Thousands of microbial genomes shed light on interconnected biogeochemical processes in an aquifer system.</title>
        <authorList>
            <person name="Anantharaman K."/>
            <person name="Brown C.T."/>
            <person name="Hug L.A."/>
            <person name="Sharon I."/>
            <person name="Castelle C.J."/>
            <person name="Probst A.J."/>
            <person name="Thomas B.C."/>
            <person name="Singh A."/>
            <person name="Wilkins M.J."/>
            <person name="Karaoz U."/>
            <person name="Brodie E.L."/>
            <person name="Williams K.H."/>
            <person name="Hubbard S.S."/>
            <person name="Banfield J.F."/>
        </authorList>
    </citation>
    <scope>NUCLEOTIDE SEQUENCE [LARGE SCALE GENOMIC DNA]</scope>
</reference>
<evidence type="ECO:0000256" key="7">
    <source>
        <dbReference type="PIRSR" id="PIRSR602481-1"/>
    </source>
</evidence>
<dbReference type="STRING" id="1798384.A3D03_01415"/>
<dbReference type="Pfam" id="PF01475">
    <property type="entry name" value="FUR"/>
    <property type="match status" value="1"/>
</dbReference>
<feature type="binding site" evidence="7">
    <location>
        <position position="149"/>
    </location>
    <ligand>
        <name>Zn(2+)</name>
        <dbReference type="ChEBI" id="CHEBI:29105"/>
    </ligand>
</feature>
<dbReference type="Proteomes" id="UP000177092">
    <property type="component" value="Unassembled WGS sequence"/>
</dbReference>
<dbReference type="InterPro" id="IPR036390">
    <property type="entry name" value="WH_DNA-bd_sf"/>
</dbReference>
<evidence type="ECO:0000313" key="10">
    <source>
        <dbReference type="Proteomes" id="UP000177092"/>
    </source>
</evidence>
<keyword evidence="4" id="KW-0805">Transcription regulation</keyword>
<dbReference type="GO" id="GO:0045892">
    <property type="term" value="P:negative regulation of DNA-templated transcription"/>
    <property type="evidence" value="ECO:0007669"/>
    <property type="project" value="TreeGrafter"/>
</dbReference>
<feature type="binding site" evidence="8">
    <location>
        <position position="138"/>
    </location>
    <ligand>
        <name>Fe cation</name>
        <dbReference type="ChEBI" id="CHEBI:24875"/>
    </ligand>
</feature>
<keyword evidence="3 7" id="KW-0862">Zinc</keyword>
<evidence type="ECO:0000256" key="1">
    <source>
        <dbReference type="ARBA" id="ARBA00007957"/>
    </source>
</evidence>
<accession>A0A1F6ABS9</accession>
<feature type="binding site" evidence="8">
    <location>
        <position position="117"/>
    </location>
    <ligand>
        <name>Fe cation</name>
        <dbReference type="ChEBI" id="CHEBI:24875"/>
    </ligand>
</feature>
<comment type="cofactor">
    <cofactor evidence="7">
        <name>Zn(2+)</name>
        <dbReference type="ChEBI" id="CHEBI:29105"/>
    </cofactor>
    <text evidence="7">Binds 1 zinc ion per subunit.</text>
</comment>
<feature type="binding site" evidence="7">
    <location>
        <position position="102"/>
    </location>
    <ligand>
        <name>Zn(2+)</name>
        <dbReference type="ChEBI" id="CHEBI:29105"/>
    </ligand>
</feature>
<dbReference type="GO" id="GO:0008270">
    <property type="term" value="F:zinc ion binding"/>
    <property type="evidence" value="ECO:0007669"/>
    <property type="project" value="TreeGrafter"/>
</dbReference>
<dbReference type="Gene3D" id="1.10.10.10">
    <property type="entry name" value="Winged helix-like DNA-binding domain superfamily/Winged helix DNA-binding domain"/>
    <property type="match status" value="1"/>
</dbReference>
<keyword evidence="2" id="KW-0678">Repressor</keyword>
<dbReference type="EMBL" id="MFJN01000016">
    <property type="protein sequence ID" value="OGG21787.1"/>
    <property type="molecule type" value="Genomic_DNA"/>
</dbReference>
<comment type="caution">
    <text evidence="9">The sequence shown here is derived from an EMBL/GenBank/DDBJ whole genome shotgun (WGS) entry which is preliminary data.</text>
</comment>
<dbReference type="Gene3D" id="3.30.1490.190">
    <property type="match status" value="1"/>
</dbReference>
<organism evidence="9 10">
    <name type="scientific">Candidatus Gottesmanbacteria bacterium RIFCSPHIGHO2_02_FULL_40_13</name>
    <dbReference type="NCBI Taxonomy" id="1798384"/>
    <lineage>
        <taxon>Bacteria</taxon>
        <taxon>Candidatus Gottesmaniibacteriota</taxon>
    </lineage>
</organism>
<gene>
    <name evidence="9" type="ORF">A3D03_01415</name>
</gene>
<feature type="binding site" evidence="7">
    <location>
        <position position="105"/>
    </location>
    <ligand>
        <name>Zn(2+)</name>
        <dbReference type="ChEBI" id="CHEBI:29105"/>
    </ligand>
</feature>
<evidence type="ECO:0000256" key="5">
    <source>
        <dbReference type="ARBA" id="ARBA00023125"/>
    </source>
</evidence>
<comment type="similarity">
    <text evidence="1">Belongs to the Fur family.</text>
</comment>